<evidence type="ECO:0000313" key="4">
    <source>
        <dbReference type="Proteomes" id="UP001500016"/>
    </source>
</evidence>
<dbReference type="RefSeq" id="WP_344530811.1">
    <property type="nucleotide sequence ID" value="NZ_BAAAPE010000011.1"/>
</dbReference>
<name>A0ABP5HS53_9ACTN</name>
<gene>
    <name evidence="3" type="ORF">GCM10009801_44350</name>
</gene>
<reference evidence="4" key="1">
    <citation type="journal article" date="2019" name="Int. J. Syst. Evol. Microbiol.">
        <title>The Global Catalogue of Microorganisms (GCM) 10K type strain sequencing project: providing services to taxonomists for standard genome sequencing and annotation.</title>
        <authorList>
            <consortium name="The Broad Institute Genomics Platform"/>
            <consortium name="The Broad Institute Genome Sequencing Center for Infectious Disease"/>
            <person name="Wu L."/>
            <person name="Ma J."/>
        </authorList>
    </citation>
    <scope>NUCLEOTIDE SEQUENCE [LARGE SCALE GENOMIC DNA]</scope>
    <source>
        <strain evidence="4">JCM 15478</strain>
    </source>
</reference>
<evidence type="ECO:0000256" key="1">
    <source>
        <dbReference type="SAM" id="MobiDB-lite"/>
    </source>
</evidence>
<protein>
    <recommendedName>
        <fullName evidence="2">Condensation domain-containing protein</fullName>
    </recommendedName>
</protein>
<feature type="compositionally biased region" description="Low complexity" evidence="1">
    <location>
        <begin position="1"/>
        <end position="12"/>
    </location>
</feature>
<dbReference type="PANTHER" id="PTHR45527">
    <property type="entry name" value="NONRIBOSOMAL PEPTIDE SYNTHETASE"/>
    <property type="match status" value="1"/>
</dbReference>
<dbReference type="Gene3D" id="3.30.559.30">
    <property type="entry name" value="Nonribosomal peptide synthetase, condensation domain"/>
    <property type="match status" value="1"/>
</dbReference>
<proteinExistence type="predicted"/>
<dbReference type="Pfam" id="PF00668">
    <property type="entry name" value="Condensation"/>
    <property type="match status" value="1"/>
</dbReference>
<organism evidence="3 4">
    <name type="scientific">Streptomyces albiaxialis</name>
    <dbReference type="NCBI Taxonomy" id="329523"/>
    <lineage>
        <taxon>Bacteria</taxon>
        <taxon>Bacillati</taxon>
        <taxon>Actinomycetota</taxon>
        <taxon>Actinomycetes</taxon>
        <taxon>Kitasatosporales</taxon>
        <taxon>Streptomycetaceae</taxon>
        <taxon>Streptomyces</taxon>
    </lineage>
</organism>
<dbReference type="InterPro" id="IPR023213">
    <property type="entry name" value="CAT-like_dom_sf"/>
</dbReference>
<dbReference type="InterPro" id="IPR001242">
    <property type="entry name" value="Condensation_dom"/>
</dbReference>
<comment type="caution">
    <text evidence="3">The sequence shown here is derived from an EMBL/GenBank/DDBJ whole genome shotgun (WGS) entry which is preliminary data.</text>
</comment>
<sequence>MTVTTGRASGPGPAAGPGLLGHATGRTTAPAAYEQEWMLFLSRMRRTGTFNMPRLYEAPPGLDADELCAAVDRLVARNPLLRARIRRRDGGYVQHVDEELEIPVERLTGDGDPYELLGEFVRRPLEPHHGPLFRAALAPLPGGGHAFATVVHHTIADAVTLDEIERRLELELDGRGGEYGERVAYPDYAAWQHEVYGPKLDGLIEAAAGALRDAEPTVLPGVEPRTRVPGSVRSAEFGLDAVDDEALRALLIAERASPFMAGLTALTLALQQLSGQDGALVAIEVSTRRRAPLRDTLGPFISTVPVHLRATGTFRDALRATRETVLGALDAAVVPYHRLLARPELRALRRAGDTAVDVVYQTFHEGGPPPGGRLRRVPYGMHGAGFTADLHLSLHEAPDHRRLGVGHAPRVPSGTVAELARRFETALARGVTDPDATKEIPGP</sequence>
<dbReference type="Gene3D" id="3.30.559.10">
    <property type="entry name" value="Chloramphenicol acetyltransferase-like domain"/>
    <property type="match status" value="1"/>
</dbReference>
<dbReference type="Proteomes" id="UP001500016">
    <property type="component" value="Unassembled WGS sequence"/>
</dbReference>
<keyword evidence="4" id="KW-1185">Reference proteome</keyword>
<feature type="domain" description="Condensation" evidence="2">
    <location>
        <begin position="28"/>
        <end position="342"/>
    </location>
</feature>
<accession>A0ABP5HS53</accession>
<dbReference type="PANTHER" id="PTHR45527:SF1">
    <property type="entry name" value="FATTY ACID SYNTHASE"/>
    <property type="match status" value="1"/>
</dbReference>
<evidence type="ECO:0000313" key="3">
    <source>
        <dbReference type="EMBL" id="GAA2083719.1"/>
    </source>
</evidence>
<dbReference type="SUPFAM" id="SSF52777">
    <property type="entry name" value="CoA-dependent acyltransferases"/>
    <property type="match status" value="2"/>
</dbReference>
<feature type="region of interest" description="Disordered" evidence="1">
    <location>
        <begin position="1"/>
        <end position="23"/>
    </location>
</feature>
<dbReference type="EMBL" id="BAAAPE010000011">
    <property type="protein sequence ID" value="GAA2083719.1"/>
    <property type="molecule type" value="Genomic_DNA"/>
</dbReference>
<evidence type="ECO:0000259" key="2">
    <source>
        <dbReference type="Pfam" id="PF00668"/>
    </source>
</evidence>